<dbReference type="AlphaFoldDB" id="A0A285CL31"/>
<dbReference type="Proteomes" id="UP000219546">
    <property type="component" value="Unassembled WGS sequence"/>
</dbReference>
<reference evidence="4 5" key="1">
    <citation type="submission" date="2017-08" db="EMBL/GenBank/DDBJ databases">
        <authorList>
            <person name="de Groot N.N."/>
        </authorList>
    </citation>
    <scope>NUCLEOTIDE SEQUENCE [LARGE SCALE GENOMIC DNA]</scope>
    <source>
        <strain evidence="4 5">JC228</strain>
    </source>
</reference>
<dbReference type="EMBL" id="OAOP01000002">
    <property type="protein sequence ID" value="SNX68262.1"/>
    <property type="molecule type" value="Genomic_DNA"/>
</dbReference>
<dbReference type="GO" id="GO:0000287">
    <property type="term" value="F:magnesium ion binding"/>
    <property type="evidence" value="ECO:0007669"/>
    <property type="project" value="TreeGrafter"/>
</dbReference>
<dbReference type="PANTHER" id="PTHR32308">
    <property type="entry name" value="LYASE BETA SUBUNIT, PUTATIVE (AFU_ORTHOLOGUE AFUA_4G13030)-RELATED"/>
    <property type="match status" value="1"/>
</dbReference>
<dbReference type="PANTHER" id="PTHR32308:SF10">
    <property type="entry name" value="CITRATE LYASE SUBUNIT BETA"/>
    <property type="match status" value="1"/>
</dbReference>
<keyword evidence="5" id="KW-1185">Reference proteome</keyword>
<evidence type="ECO:0000256" key="2">
    <source>
        <dbReference type="ARBA" id="ARBA00022723"/>
    </source>
</evidence>
<dbReference type="GO" id="GO:0016829">
    <property type="term" value="F:lyase activity"/>
    <property type="evidence" value="ECO:0007669"/>
    <property type="project" value="UniProtKB-KW"/>
</dbReference>
<dbReference type="SUPFAM" id="SSF51621">
    <property type="entry name" value="Phosphoenolpyruvate/pyruvate domain"/>
    <property type="match status" value="1"/>
</dbReference>
<dbReference type="InterPro" id="IPR015813">
    <property type="entry name" value="Pyrv/PenolPyrv_kinase-like_dom"/>
</dbReference>
<protein>
    <submittedName>
        <fullName evidence="4">Citrate lyase beta subunit</fullName>
    </submittedName>
</protein>
<dbReference type="OrthoDB" id="9786940at2"/>
<sequence>MQYFSHISKADQAKLFYKMPQIFSKSSARDELQYALGAALYMPATIPNIRDRLFSGQLQGLTTAVICLEDAISDGEVKEAEIKLIREIKSIHSMMLSGFLHIDELPLLFLRVRSPEQLEYLVTELGTSMEVLTGIAIPKFSTANGLPYLQLVRKVNDEIAPLYALPILESKQIIFKDTRYEELKALQQMFSEFREIILNIRIGATDFSGLYGIRRPIDSTIYDIAVVRDVIADIINYFGREENYFTLSAPVWEFFSKTETLQANTNANRSGSSRQSHSKEEDGLIREVLLDIANGLIGKTVIHPSHIGPVQALQAVSYENYMDASTIINGAEANMGVLKSQYANKMNETKPHRFWAEKIIKKSKIYGVLYEERTFDDLLWAATNISYSEKLSHKS</sequence>
<proteinExistence type="predicted"/>
<dbReference type="InterPro" id="IPR039480">
    <property type="entry name" value="C-C_Bond_Lyase-like"/>
</dbReference>
<name>A0A285CL31_9BACI</name>
<evidence type="ECO:0000256" key="1">
    <source>
        <dbReference type="ARBA" id="ARBA00001946"/>
    </source>
</evidence>
<accession>A0A285CL31</accession>
<keyword evidence="3" id="KW-0460">Magnesium</keyword>
<evidence type="ECO:0000256" key="3">
    <source>
        <dbReference type="ARBA" id="ARBA00022842"/>
    </source>
</evidence>
<keyword evidence="2" id="KW-0479">Metal-binding</keyword>
<dbReference type="RefSeq" id="WP_097157622.1">
    <property type="nucleotide sequence ID" value="NZ_JBEPMQ010000001.1"/>
</dbReference>
<evidence type="ECO:0000313" key="4">
    <source>
        <dbReference type="EMBL" id="SNX68262.1"/>
    </source>
</evidence>
<dbReference type="Pfam" id="PF15617">
    <property type="entry name" value="C-C_Bond_Lyase"/>
    <property type="match status" value="1"/>
</dbReference>
<gene>
    <name evidence="4" type="ORF">SAMN05877753_102439</name>
</gene>
<comment type="cofactor">
    <cofactor evidence="1">
        <name>Mg(2+)</name>
        <dbReference type="ChEBI" id="CHEBI:18420"/>
    </cofactor>
</comment>
<organism evidence="4 5">
    <name type="scientific">Bacillus oleivorans</name>
    <dbReference type="NCBI Taxonomy" id="1448271"/>
    <lineage>
        <taxon>Bacteria</taxon>
        <taxon>Bacillati</taxon>
        <taxon>Bacillota</taxon>
        <taxon>Bacilli</taxon>
        <taxon>Bacillales</taxon>
        <taxon>Bacillaceae</taxon>
        <taxon>Bacillus</taxon>
    </lineage>
</organism>
<dbReference type="GO" id="GO:0006107">
    <property type="term" value="P:oxaloacetate metabolic process"/>
    <property type="evidence" value="ECO:0007669"/>
    <property type="project" value="TreeGrafter"/>
</dbReference>
<keyword evidence="4" id="KW-0456">Lyase</keyword>
<evidence type="ECO:0000313" key="5">
    <source>
        <dbReference type="Proteomes" id="UP000219546"/>
    </source>
</evidence>